<evidence type="ECO:0000256" key="1">
    <source>
        <dbReference type="SAM" id="MobiDB-lite"/>
    </source>
</evidence>
<keyword evidence="3" id="KW-1185">Reference proteome</keyword>
<dbReference type="EMBL" id="JACBKZ010000014">
    <property type="protein sequence ID" value="KAF5933385.1"/>
    <property type="molecule type" value="Genomic_DNA"/>
</dbReference>
<gene>
    <name evidence="2" type="ORF">HYC85_029556</name>
</gene>
<name>A0A7J7FYX8_CAMSI</name>
<reference evidence="2 3" key="2">
    <citation type="submission" date="2020-07" db="EMBL/GenBank/DDBJ databases">
        <title>Genome assembly of wild tea tree DASZ reveals pedigree and selection history of tea varieties.</title>
        <authorList>
            <person name="Zhang W."/>
        </authorList>
    </citation>
    <scope>NUCLEOTIDE SEQUENCE [LARGE SCALE GENOMIC DNA]</scope>
    <source>
        <strain evidence="3">cv. G240</strain>
        <tissue evidence="2">Leaf</tissue>
    </source>
</reference>
<accession>A0A7J7FYX8</accession>
<evidence type="ECO:0000313" key="3">
    <source>
        <dbReference type="Proteomes" id="UP000593564"/>
    </source>
</evidence>
<dbReference type="Proteomes" id="UP000593564">
    <property type="component" value="Unassembled WGS sequence"/>
</dbReference>
<protein>
    <submittedName>
        <fullName evidence="2">Uncharacterized protein</fullName>
    </submittedName>
</protein>
<evidence type="ECO:0000313" key="2">
    <source>
        <dbReference type="EMBL" id="KAF5933385.1"/>
    </source>
</evidence>
<reference evidence="3" key="1">
    <citation type="journal article" date="2020" name="Nat. Commun.">
        <title>Genome assembly of wild tea tree DASZ reveals pedigree and selection history of tea varieties.</title>
        <authorList>
            <person name="Zhang W."/>
            <person name="Zhang Y."/>
            <person name="Qiu H."/>
            <person name="Guo Y."/>
            <person name="Wan H."/>
            <person name="Zhang X."/>
            <person name="Scossa F."/>
            <person name="Alseekh S."/>
            <person name="Zhang Q."/>
            <person name="Wang P."/>
            <person name="Xu L."/>
            <person name="Schmidt M.H."/>
            <person name="Jia X."/>
            <person name="Li D."/>
            <person name="Zhu A."/>
            <person name="Guo F."/>
            <person name="Chen W."/>
            <person name="Ni D."/>
            <person name="Usadel B."/>
            <person name="Fernie A.R."/>
            <person name="Wen W."/>
        </authorList>
    </citation>
    <scope>NUCLEOTIDE SEQUENCE [LARGE SCALE GENOMIC DNA]</scope>
    <source>
        <strain evidence="3">cv. G240</strain>
    </source>
</reference>
<comment type="caution">
    <text evidence="2">The sequence shown here is derived from an EMBL/GenBank/DDBJ whole genome shotgun (WGS) entry which is preliminary data.</text>
</comment>
<proteinExistence type="predicted"/>
<dbReference type="AlphaFoldDB" id="A0A7J7FYX8"/>
<organism evidence="2 3">
    <name type="scientific">Camellia sinensis</name>
    <name type="common">Tea plant</name>
    <name type="synonym">Thea sinensis</name>
    <dbReference type="NCBI Taxonomy" id="4442"/>
    <lineage>
        <taxon>Eukaryota</taxon>
        <taxon>Viridiplantae</taxon>
        <taxon>Streptophyta</taxon>
        <taxon>Embryophyta</taxon>
        <taxon>Tracheophyta</taxon>
        <taxon>Spermatophyta</taxon>
        <taxon>Magnoliopsida</taxon>
        <taxon>eudicotyledons</taxon>
        <taxon>Gunneridae</taxon>
        <taxon>Pentapetalae</taxon>
        <taxon>asterids</taxon>
        <taxon>Ericales</taxon>
        <taxon>Theaceae</taxon>
        <taxon>Camellia</taxon>
    </lineage>
</organism>
<sequence length="201" mass="22326">MHVRYTYIDSGNILFAAINGKIPLLRRYIPFADVNAHLNESTIEMTDSDSPEPQPRAPPPSPVFNFPAMSVEQIMAAQSDIEANSYTLRSCVETVTAVSNLSRRLQNRTCEVHQLHAQLSLLQRMYKDARVEIGVLKKQNKELKRLTTSVTRFGVSSHNQFDGRQGIISFGSSAKAKAESSKASKEARQLMAKSGNEAVCK</sequence>
<feature type="region of interest" description="Disordered" evidence="1">
    <location>
        <begin position="180"/>
        <end position="201"/>
    </location>
</feature>